<dbReference type="GO" id="GO:0016747">
    <property type="term" value="F:acyltransferase activity, transferring groups other than amino-acyl groups"/>
    <property type="evidence" value="ECO:0007669"/>
    <property type="project" value="InterPro"/>
</dbReference>
<keyword evidence="1" id="KW-0812">Transmembrane</keyword>
<evidence type="ECO:0000313" key="3">
    <source>
        <dbReference type="EMBL" id="KZD22194.1"/>
    </source>
</evidence>
<dbReference type="InterPro" id="IPR002656">
    <property type="entry name" value="Acyl_transf_3_dom"/>
</dbReference>
<feature type="transmembrane region" description="Helical" evidence="1">
    <location>
        <begin position="91"/>
        <end position="110"/>
    </location>
</feature>
<dbReference type="RefSeq" id="WP_068734676.1">
    <property type="nucleotide sequence ID" value="NZ_LVYV01000023.1"/>
</dbReference>
<dbReference type="Proteomes" id="UP000076574">
    <property type="component" value="Unassembled WGS sequence"/>
</dbReference>
<reference evidence="3 4" key="1">
    <citation type="submission" date="2016-03" db="EMBL/GenBank/DDBJ databases">
        <title>Microsymbionts genomes from the relict species Vavilovia formosa (Stev.) Fed.</title>
        <authorList>
            <person name="Kopat V."/>
            <person name="Chirak E."/>
            <person name="Kimeklis A."/>
            <person name="Andronov E."/>
        </authorList>
    </citation>
    <scope>NUCLEOTIDE SEQUENCE [LARGE SCALE GENOMIC DNA]</scope>
    <source>
        <strain evidence="3 4">Vaf07</strain>
    </source>
</reference>
<feature type="domain" description="Acyltransferase 3" evidence="2">
    <location>
        <begin position="33"/>
        <end position="344"/>
    </location>
</feature>
<feature type="transmembrane region" description="Helical" evidence="1">
    <location>
        <begin position="198"/>
        <end position="216"/>
    </location>
</feature>
<evidence type="ECO:0000313" key="4">
    <source>
        <dbReference type="Proteomes" id="UP000076574"/>
    </source>
</evidence>
<feature type="transmembrane region" description="Helical" evidence="1">
    <location>
        <begin position="263"/>
        <end position="282"/>
    </location>
</feature>
<sequence length="377" mass="41254">MAYSAARPTPEVIDAQKSQQETHAAMLESASGDAFKGICIFLIIFGHNKSLEYASPEFRAFLYLFHVAMFLYLPFLRPWQTWGQAKPFDLIVRYGWPCVVFTLVYSLIFVKFSGRTLIEVPMLVAEAVLAMSARGFDHATGLQLLWFLPALIGVRLVMIVVAPLAGAQLWPVLAVAALVHSLVGLLPESLKYVTPFGWPIAALLLFPGMVIAFLDLGRRRMPAWMLIGLGAIALTLMLATGLINRGHPLNVGMIFVPSIATPLKLIALDLIQIWAFVTLLAVSRLLPVQRLFGGLGRMSFELFVLHQPIYIGIRAISPAVLVTSWGPWATGAVTLALTIVIAAGVAVAIRSVPPVHRLLFPAGVGSFGRLWNPRLQQ</sequence>
<feature type="transmembrane region" description="Helical" evidence="1">
    <location>
        <begin position="60"/>
        <end position="79"/>
    </location>
</feature>
<feature type="transmembrane region" description="Helical" evidence="1">
    <location>
        <begin position="223"/>
        <end position="243"/>
    </location>
</feature>
<accession>A0A163YIJ5</accession>
<evidence type="ECO:0000256" key="1">
    <source>
        <dbReference type="SAM" id="Phobius"/>
    </source>
</evidence>
<feature type="transmembrane region" description="Helical" evidence="1">
    <location>
        <begin position="328"/>
        <end position="349"/>
    </location>
</feature>
<keyword evidence="4" id="KW-1185">Reference proteome</keyword>
<dbReference type="AlphaFoldDB" id="A0A163YIJ5"/>
<evidence type="ECO:0000259" key="2">
    <source>
        <dbReference type="Pfam" id="PF01757"/>
    </source>
</evidence>
<dbReference type="Pfam" id="PF01757">
    <property type="entry name" value="Acyl_transf_3"/>
    <property type="match status" value="1"/>
</dbReference>
<gene>
    <name evidence="3" type="ORF">A4A58_09040</name>
</gene>
<dbReference type="EMBL" id="LVYV01000023">
    <property type="protein sequence ID" value="KZD22194.1"/>
    <property type="molecule type" value="Genomic_DNA"/>
</dbReference>
<feature type="transmembrane region" description="Helical" evidence="1">
    <location>
        <begin position="302"/>
        <end position="322"/>
    </location>
</feature>
<feature type="transmembrane region" description="Helical" evidence="1">
    <location>
        <begin position="142"/>
        <end position="162"/>
    </location>
</feature>
<proteinExistence type="predicted"/>
<protein>
    <recommendedName>
        <fullName evidence="2">Acyltransferase 3 domain-containing protein</fullName>
    </recommendedName>
</protein>
<organism evidence="3 4">
    <name type="scientific">Tardiphaga robiniae</name>
    <dbReference type="NCBI Taxonomy" id="943830"/>
    <lineage>
        <taxon>Bacteria</taxon>
        <taxon>Pseudomonadati</taxon>
        <taxon>Pseudomonadota</taxon>
        <taxon>Alphaproteobacteria</taxon>
        <taxon>Hyphomicrobiales</taxon>
        <taxon>Nitrobacteraceae</taxon>
        <taxon>Tardiphaga</taxon>
    </lineage>
</organism>
<name>A0A163YIJ5_9BRAD</name>
<keyword evidence="1" id="KW-0472">Membrane</keyword>
<comment type="caution">
    <text evidence="3">The sequence shown here is derived from an EMBL/GenBank/DDBJ whole genome shotgun (WGS) entry which is preliminary data.</text>
</comment>
<keyword evidence="1" id="KW-1133">Transmembrane helix</keyword>
<dbReference type="OrthoDB" id="7539024at2"/>